<evidence type="ECO:0000256" key="5">
    <source>
        <dbReference type="ARBA" id="ARBA00022833"/>
    </source>
</evidence>
<evidence type="ECO:0000256" key="3">
    <source>
        <dbReference type="ARBA" id="ARBA00022737"/>
    </source>
</evidence>
<keyword evidence="3" id="KW-0677">Repeat</keyword>
<dbReference type="InterPro" id="IPR036236">
    <property type="entry name" value="Znf_C2H2_sf"/>
</dbReference>
<dbReference type="GeneID" id="54564026"/>
<keyword evidence="5" id="KW-0862">Zinc</keyword>
<dbReference type="InterPro" id="IPR050331">
    <property type="entry name" value="Zinc_finger"/>
</dbReference>
<evidence type="ECO:0000256" key="7">
    <source>
        <dbReference type="PROSITE-ProRule" id="PRU00042"/>
    </source>
</evidence>
<reference evidence="10" key="1">
    <citation type="journal article" date="2020" name="Stud. Mycol.">
        <title>101 Dothideomycetes genomes: a test case for predicting lifestyles and emergence of pathogens.</title>
        <authorList>
            <person name="Haridas S."/>
            <person name="Albert R."/>
            <person name="Binder M."/>
            <person name="Bloem J."/>
            <person name="Labutti K."/>
            <person name="Salamov A."/>
            <person name="Andreopoulos B."/>
            <person name="Baker S."/>
            <person name="Barry K."/>
            <person name="Bills G."/>
            <person name="Bluhm B."/>
            <person name="Cannon C."/>
            <person name="Castanera R."/>
            <person name="Culley D."/>
            <person name="Daum C."/>
            <person name="Ezra D."/>
            <person name="Gonzalez J."/>
            <person name="Henrissat B."/>
            <person name="Kuo A."/>
            <person name="Liang C."/>
            <person name="Lipzen A."/>
            <person name="Lutzoni F."/>
            <person name="Magnuson J."/>
            <person name="Mondo S."/>
            <person name="Nolan M."/>
            <person name="Ohm R."/>
            <person name="Pangilinan J."/>
            <person name="Park H.-J."/>
            <person name="Ramirez L."/>
            <person name="Alfaro M."/>
            <person name="Sun H."/>
            <person name="Tritt A."/>
            <person name="Yoshinaga Y."/>
            <person name="Zwiers L.-H."/>
            <person name="Turgeon B."/>
            <person name="Goodwin S."/>
            <person name="Spatafora J."/>
            <person name="Crous P."/>
            <person name="Grigoriev I."/>
        </authorList>
    </citation>
    <scope>NUCLEOTIDE SEQUENCE</scope>
    <source>
        <strain evidence="10">ATCC 36951</strain>
    </source>
</reference>
<keyword evidence="4 7" id="KW-0863">Zinc-finger</keyword>
<keyword evidence="2" id="KW-0479">Metal-binding</keyword>
<keyword evidence="11" id="KW-1185">Reference proteome</keyword>
<dbReference type="Gene3D" id="3.30.160.60">
    <property type="entry name" value="Classic Zinc Finger"/>
    <property type="match status" value="2"/>
</dbReference>
<dbReference type="GO" id="GO:0010468">
    <property type="term" value="P:regulation of gene expression"/>
    <property type="evidence" value="ECO:0007669"/>
    <property type="project" value="TreeGrafter"/>
</dbReference>
<comment type="subcellular location">
    <subcellularLocation>
        <location evidence="1">Nucleus</location>
    </subcellularLocation>
</comment>
<keyword evidence="6" id="KW-0539">Nucleus</keyword>
<sequence length="87" mass="9778">MRFSIPTLRPAPIDPSLEKNSGHTSWQPSISSGSRPFPCGQCSRAFKCDRDLQRHKCIHVAPKPFPCGHCHRSFSRKDTLKVCSTVQ</sequence>
<proteinExistence type="predicted"/>
<dbReference type="EMBL" id="ML993619">
    <property type="protein sequence ID" value="KAF2161437.1"/>
    <property type="molecule type" value="Genomic_DNA"/>
</dbReference>
<dbReference type="AlphaFoldDB" id="A0A6A6C2S9"/>
<evidence type="ECO:0000256" key="4">
    <source>
        <dbReference type="ARBA" id="ARBA00022771"/>
    </source>
</evidence>
<dbReference type="RefSeq" id="XP_033662326.1">
    <property type="nucleotide sequence ID" value="XM_033810754.1"/>
</dbReference>
<feature type="compositionally biased region" description="Polar residues" evidence="8">
    <location>
        <begin position="22"/>
        <end position="34"/>
    </location>
</feature>
<evidence type="ECO:0000256" key="6">
    <source>
        <dbReference type="ARBA" id="ARBA00023242"/>
    </source>
</evidence>
<feature type="region of interest" description="Disordered" evidence="8">
    <location>
        <begin position="1"/>
        <end position="37"/>
    </location>
</feature>
<gene>
    <name evidence="10" type="ORF">M409DRAFT_37559</name>
</gene>
<dbReference type="PANTHER" id="PTHR16515:SF49">
    <property type="entry name" value="GASTRULA ZINC FINGER PROTEIN XLCGF49.1-LIKE-RELATED"/>
    <property type="match status" value="1"/>
</dbReference>
<dbReference type="GO" id="GO:0005634">
    <property type="term" value="C:nucleus"/>
    <property type="evidence" value="ECO:0007669"/>
    <property type="project" value="UniProtKB-SubCell"/>
</dbReference>
<evidence type="ECO:0000313" key="10">
    <source>
        <dbReference type="EMBL" id="KAF2161437.1"/>
    </source>
</evidence>
<dbReference type="Proteomes" id="UP000799537">
    <property type="component" value="Unassembled WGS sequence"/>
</dbReference>
<dbReference type="SUPFAM" id="SSF57667">
    <property type="entry name" value="beta-beta-alpha zinc fingers"/>
    <property type="match status" value="1"/>
</dbReference>
<evidence type="ECO:0000259" key="9">
    <source>
        <dbReference type="PROSITE" id="PS50157"/>
    </source>
</evidence>
<name>A0A6A6C2S9_ZASCE</name>
<evidence type="ECO:0000256" key="2">
    <source>
        <dbReference type="ARBA" id="ARBA00022723"/>
    </source>
</evidence>
<dbReference type="PANTHER" id="PTHR16515">
    <property type="entry name" value="PR DOMAIN ZINC FINGER PROTEIN"/>
    <property type="match status" value="1"/>
</dbReference>
<dbReference type="FunFam" id="3.30.160.60:FF:000100">
    <property type="entry name" value="Zinc finger 45-like"/>
    <property type="match status" value="1"/>
</dbReference>
<organism evidence="10 11">
    <name type="scientific">Zasmidium cellare ATCC 36951</name>
    <dbReference type="NCBI Taxonomy" id="1080233"/>
    <lineage>
        <taxon>Eukaryota</taxon>
        <taxon>Fungi</taxon>
        <taxon>Dikarya</taxon>
        <taxon>Ascomycota</taxon>
        <taxon>Pezizomycotina</taxon>
        <taxon>Dothideomycetes</taxon>
        <taxon>Dothideomycetidae</taxon>
        <taxon>Mycosphaerellales</taxon>
        <taxon>Mycosphaerellaceae</taxon>
        <taxon>Zasmidium</taxon>
    </lineage>
</organism>
<dbReference type="GO" id="GO:0008270">
    <property type="term" value="F:zinc ion binding"/>
    <property type="evidence" value="ECO:0007669"/>
    <property type="project" value="UniProtKB-KW"/>
</dbReference>
<dbReference type="InterPro" id="IPR013087">
    <property type="entry name" value="Znf_C2H2_type"/>
</dbReference>
<feature type="domain" description="C2H2-type" evidence="9">
    <location>
        <begin position="37"/>
        <end position="64"/>
    </location>
</feature>
<dbReference type="PROSITE" id="PS50157">
    <property type="entry name" value="ZINC_FINGER_C2H2_2"/>
    <property type="match status" value="1"/>
</dbReference>
<dbReference type="PROSITE" id="PS00028">
    <property type="entry name" value="ZINC_FINGER_C2H2_1"/>
    <property type="match status" value="1"/>
</dbReference>
<dbReference type="FunFam" id="3.30.160.60:FF:000446">
    <property type="entry name" value="Zinc finger protein"/>
    <property type="match status" value="1"/>
</dbReference>
<dbReference type="OrthoDB" id="8922241at2759"/>
<evidence type="ECO:0000256" key="8">
    <source>
        <dbReference type="SAM" id="MobiDB-lite"/>
    </source>
</evidence>
<evidence type="ECO:0000256" key="1">
    <source>
        <dbReference type="ARBA" id="ARBA00004123"/>
    </source>
</evidence>
<protein>
    <recommendedName>
        <fullName evidence="9">C2H2-type domain-containing protein</fullName>
    </recommendedName>
</protein>
<evidence type="ECO:0000313" key="11">
    <source>
        <dbReference type="Proteomes" id="UP000799537"/>
    </source>
</evidence>
<accession>A0A6A6C2S9</accession>